<dbReference type="PANTHER" id="PTHR30038:SF0">
    <property type="entry name" value="TUNGSTEN-CONTAINING ALDEHYDE FERREDOXIN OXIDOREDUCTASE"/>
    <property type="match status" value="1"/>
</dbReference>
<dbReference type="eggNOG" id="COG2414">
    <property type="taxonomic scope" value="Bacteria"/>
</dbReference>
<evidence type="ECO:0000259" key="9">
    <source>
        <dbReference type="SMART" id="SM00790"/>
    </source>
</evidence>
<dbReference type="STRING" id="641491.DND132_2395"/>
<keyword evidence="11" id="KW-1185">Reference proteome</keyword>
<evidence type="ECO:0000256" key="4">
    <source>
        <dbReference type="ARBA" id="ARBA00022723"/>
    </source>
</evidence>
<comment type="cofactor">
    <cofactor evidence="1">
        <name>[4Fe-4S] cluster</name>
        <dbReference type="ChEBI" id="CHEBI:49883"/>
    </cofactor>
</comment>
<dbReference type="Pfam" id="PF02730">
    <property type="entry name" value="AFOR_N"/>
    <property type="match status" value="1"/>
</dbReference>
<accession>F0JC25</accession>
<keyword evidence="5" id="KW-0560">Oxidoreductase</keyword>
<evidence type="ECO:0000256" key="1">
    <source>
        <dbReference type="ARBA" id="ARBA00001966"/>
    </source>
</evidence>
<evidence type="ECO:0000256" key="7">
    <source>
        <dbReference type="ARBA" id="ARBA00023014"/>
    </source>
</evidence>
<keyword evidence="6" id="KW-0408">Iron</keyword>
<evidence type="ECO:0000256" key="2">
    <source>
        <dbReference type="ARBA" id="ARBA00011032"/>
    </source>
</evidence>
<dbReference type="InterPro" id="IPR036021">
    <property type="entry name" value="Tungsten_al_ferr_oxy-like_C"/>
</dbReference>
<gene>
    <name evidence="10" type="ORF">DND132_2395</name>
</gene>
<dbReference type="InterPro" id="IPR036503">
    <property type="entry name" value="Ald_Fedxn_OxRdtase_N_sf"/>
</dbReference>
<dbReference type="SUPFAM" id="SSF48310">
    <property type="entry name" value="Aldehyde ferredoxin oxidoreductase, C-terminal domains"/>
    <property type="match status" value="1"/>
</dbReference>
<dbReference type="InterPro" id="IPR001203">
    <property type="entry name" value="OxRdtase_Ald_Fedxn_C"/>
</dbReference>
<comment type="similarity">
    <text evidence="2">Belongs to the AOR/FOR family.</text>
</comment>
<dbReference type="Pfam" id="PF01314">
    <property type="entry name" value="AFOR_C"/>
    <property type="match status" value="1"/>
</dbReference>
<dbReference type="InterPro" id="IPR013983">
    <property type="entry name" value="Ald_Fedxn_OxRdtase_N"/>
</dbReference>
<evidence type="ECO:0000256" key="6">
    <source>
        <dbReference type="ARBA" id="ARBA00023004"/>
    </source>
</evidence>
<comment type="cofactor">
    <cofactor evidence="8">
        <name>tungstopterin</name>
        <dbReference type="ChEBI" id="CHEBI:30402"/>
    </cofactor>
</comment>
<dbReference type="SMR" id="F0JC25"/>
<dbReference type="AlphaFoldDB" id="F0JC25"/>
<dbReference type="HOGENOM" id="CLU_020364_1_0_7"/>
<keyword evidence="3" id="KW-0004">4Fe-4S</keyword>
<feature type="domain" description="Aldehyde ferredoxin oxidoreductase N-terminal" evidence="9">
    <location>
        <begin position="6"/>
        <end position="208"/>
    </location>
</feature>
<dbReference type="EMBL" id="CP003220">
    <property type="protein sequence ID" value="EGB15598.1"/>
    <property type="molecule type" value="Genomic_DNA"/>
</dbReference>
<dbReference type="Gene3D" id="1.10.599.10">
    <property type="entry name" value="Aldehyde Ferredoxin Oxidoreductase Protein, subunit A, domain 3"/>
    <property type="match status" value="1"/>
</dbReference>
<dbReference type="Proteomes" id="UP000007845">
    <property type="component" value="Chromosome"/>
</dbReference>
<dbReference type="GO" id="GO:0016625">
    <property type="term" value="F:oxidoreductase activity, acting on the aldehyde or oxo group of donors, iron-sulfur protein as acceptor"/>
    <property type="evidence" value="ECO:0007669"/>
    <property type="project" value="InterPro"/>
</dbReference>
<dbReference type="Gene3D" id="3.60.9.10">
    <property type="entry name" value="Aldehyde ferredoxin oxidoreductase, N-terminal domain"/>
    <property type="match status" value="1"/>
</dbReference>
<proteinExistence type="inferred from homology"/>
<dbReference type="PANTHER" id="PTHR30038">
    <property type="entry name" value="ALDEHYDE FERREDOXIN OXIDOREDUCTASE"/>
    <property type="match status" value="1"/>
</dbReference>
<sequence length="620" mass="66556">MFNGGYTGRILRINLTEQTSTVEPLPQDLAREYIGGAGFTTKIVYDSVKAGTDPLGPDNVLVLASGPFSGTKVPCASRMAVGALSPLTGAMALSLTGGHFPVELKFAGYDVLIIEGRSEEPVYLWIDNDSVKFRKAGQLWGMSTSDCQTTIRNQLHDNNVRVACIGPAGENLSRMACIINELRAAGRKGMGAVMGSKNLKAIAIRGTGKVQVADEEKFKAARSRMTQAMKRSEHLYPQFSKVGTSMVVDATSALGIFPANNYMTTGEVSLADDLGAEAFGKRTRGSQPCYGCPVGCSQVRVVTDGKHAGTLSEGPEFETMYSLGSTVGIHSADFVIAADRLCDELGIDTMSSGVTIGFAMELFQKGIITLEDTGGLDLTFGNEETVLELLHLMSYRQGFGKVLADGSRIAGKLIGKDSGKYAMHVKGLELPAYDVRGAKAHGLNYATSFTGADHCRGYAFQELFGIPVPKAVDRFASEGKGELTVWNQDVRTATTDLPTMCGFLLDMALPDIALQNTADLMEAVTGLVYTPEEVQKAGERVNNLARLFNIRQGFTRADDNLPDRLISEPLAHGGSKGQCISREELDMMLDEYYDVRGWDRTGIPTPAKLAELGLTVAKGA</sequence>
<dbReference type="InterPro" id="IPR013985">
    <property type="entry name" value="Ald_Fedxn_OxRdtase_dom3"/>
</dbReference>
<name>F0JC25_9BACT</name>
<dbReference type="GO" id="GO:0051539">
    <property type="term" value="F:4 iron, 4 sulfur cluster binding"/>
    <property type="evidence" value="ECO:0007669"/>
    <property type="project" value="UniProtKB-KW"/>
</dbReference>
<dbReference type="Gene3D" id="1.10.569.10">
    <property type="entry name" value="Aldehyde Ferredoxin Oxidoreductase Protein, subunit A, domain 2"/>
    <property type="match status" value="1"/>
</dbReference>
<dbReference type="KEGG" id="ddn:DND132_2395"/>
<dbReference type="InterPro" id="IPR013984">
    <property type="entry name" value="Ald_Fedxn_OxRdtase_dom2"/>
</dbReference>
<organism evidence="10 11">
    <name type="scientific">Pseudodesulfovibrio mercurii</name>
    <dbReference type="NCBI Taxonomy" id="641491"/>
    <lineage>
        <taxon>Bacteria</taxon>
        <taxon>Pseudomonadati</taxon>
        <taxon>Thermodesulfobacteriota</taxon>
        <taxon>Desulfovibrionia</taxon>
        <taxon>Desulfovibrionales</taxon>
        <taxon>Desulfovibrionaceae</taxon>
    </lineage>
</organism>
<evidence type="ECO:0000256" key="3">
    <source>
        <dbReference type="ARBA" id="ARBA00022485"/>
    </source>
</evidence>
<dbReference type="SMART" id="SM00790">
    <property type="entry name" value="AFOR_N"/>
    <property type="match status" value="1"/>
</dbReference>
<keyword evidence="4" id="KW-0479">Metal-binding</keyword>
<dbReference type="GO" id="GO:0009055">
    <property type="term" value="F:electron transfer activity"/>
    <property type="evidence" value="ECO:0007669"/>
    <property type="project" value="InterPro"/>
</dbReference>
<evidence type="ECO:0000313" key="11">
    <source>
        <dbReference type="Proteomes" id="UP000007845"/>
    </source>
</evidence>
<evidence type="ECO:0000313" key="10">
    <source>
        <dbReference type="EMBL" id="EGB15598.1"/>
    </source>
</evidence>
<dbReference type="InterPro" id="IPR051919">
    <property type="entry name" value="W-dependent_AOR"/>
</dbReference>
<dbReference type="SUPFAM" id="SSF56228">
    <property type="entry name" value="Aldehyde ferredoxin oxidoreductase, N-terminal domain"/>
    <property type="match status" value="1"/>
</dbReference>
<reference evidence="10 11" key="1">
    <citation type="journal article" date="2011" name="J. Bacteriol.">
        <title>Genome sequence of the mercury-methylating strain Desulfovibrio desulfuricans ND132.</title>
        <authorList>
            <person name="Brown S.D."/>
            <person name="Gilmour C.C."/>
            <person name="Kucken A.M."/>
            <person name="Wall J.D."/>
            <person name="Elias D.A."/>
            <person name="Brandt C.C."/>
            <person name="Podar M."/>
            <person name="Chertkov O."/>
            <person name="Held B."/>
            <person name="Bruce D.C."/>
            <person name="Detter J.C."/>
            <person name="Tapia R."/>
            <person name="Han C.S."/>
            <person name="Goodwin L.A."/>
            <person name="Cheng J.F."/>
            <person name="Pitluck S."/>
            <person name="Woyke T."/>
            <person name="Mikhailova N."/>
            <person name="Ivanova N.N."/>
            <person name="Han J."/>
            <person name="Lucas S."/>
            <person name="Lapidus A.L."/>
            <person name="Land M.L."/>
            <person name="Hauser L.J."/>
            <person name="Palumbo A.V."/>
        </authorList>
    </citation>
    <scope>NUCLEOTIDE SEQUENCE [LARGE SCALE GENOMIC DNA]</scope>
    <source>
        <strain evidence="10 11">ND132</strain>
    </source>
</reference>
<evidence type="ECO:0000256" key="5">
    <source>
        <dbReference type="ARBA" id="ARBA00023002"/>
    </source>
</evidence>
<keyword evidence="7" id="KW-0411">Iron-sulfur</keyword>
<protein>
    <submittedName>
        <fullName evidence="10">Aldehyde ferredoxin oxidoreductase</fullName>
    </submittedName>
</protein>
<evidence type="ECO:0000256" key="8">
    <source>
        <dbReference type="ARBA" id="ARBA00049934"/>
    </source>
</evidence>
<dbReference type="GO" id="GO:0046872">
    <property type="term" value="F:metal ion binding"/>
    <property type="evidence" value="ECO:0007669"/>
    <property type="project" value="UniProtKB-KW"/>
</dbReference>